<gene>
    <name evidence="2" type="ORF">DJ64_24465</name>
</gene>
<accession>A0ABR4SRS1</accession>
<dbReference type="Pfam" id="PF19450">
    <property type="entry name" value="DUF5988"/>
    <property type="match status" value="1"/>
</dbReference>
<dbReference type="EMBL" id="JJMG01000246">
    <property type="protein sequence ID" value="KEG37899.1"/>
    <property type="molecule type" value="Genomic_DNA"/>
</dbReference>
<proteinExistence type="predicted"/>
<name>A0ABR4SRS1_9ACTN</name>
<reference evidence="2 3" key="1">
    <citation type="submission" date="2014-04" db="EMBL/GenBank/DDBJ databases">
        <title>Draft genome sequence of the novel Streptomyces griseorubens JSD-1 playing a role in carbon and nitrogen cycle.</title>
        <authorList>
            <consortium name="Shanghai Jiao Tong University"/>
            <person name="Feng H."/>
            <person name="Sun Y."/>
            <person name="Zhi Y."/>
            <person name="Mao L."/>
            <person name="Luo Y."/>
            <person name="Wei X."/>
            <person name="Zhou P."/>
        </authorList>
    </citation>
    <scope>NUCLEOTIDE SEQUENCE [LARGE SCALE GENOMIC DNA]</scope>
    <source>
        <strain evidence="2 3">JSD-1</strain>
    </source>
</reference>
<feature type="compositionally biased region" description="Polar residues" evidence="1">
    <location>
        <begin position="1"/>
        <end position="11"/>
    </location>
</feature>
<organism evidence="2 3">
    <name type="scientific">Streptomyces griseorubens</name>
    <dbReference type="NCBI Taxonomy" id="66897"/>
    <lineage>
        <taxon>Bacteria</taxon>
        <taxon>Bacillati</taxon>
        <taxon>Actinomycetota</taxon>
        <taxon>Actinomycetes</taxon>
        <taxon>Kitasatosporales</taxon>
        <taxon>Streptomycetaceae</taxon>
        <taxon>Streptomyces</taxon>
        <taxon>Streptomyces althioticus group</taxon>
    </lineage>
</organism>
<sequence length="91" mass="10702">MTSTILTTAQAHHNHILRSDGSRPAEPNIFLAGGKDIPEDLRTHRVEHFTDRVKFHVENRYEHFEATTEVRHVDGRSLRVYSWIYRTYIAE</sequence>
<keyword evidence="3" id="KW-1185">Reference proteome</keyword>
<feature type="region of interest" description="Disordered" evidence="1">
    <location>
        <begin position="1"/>
        <end position="24"/>
    </location>
</feature>
<comment type="caution">
    <text evidence="2">The sequence shown here is derived from an EMBL/GenBank/DDBJ whole genome shotgun (WGS) entry which is preliminary data.</text>
</comment>
<evidence type="ECO:0000256" key="1">
    <source>
        <dbReference type="SAM" id="MobiDB-lite"/>
    </source>
</evidence>
<evidence type="ECO:0000313" key="3">
    <source>
        <dbReference type="Proteomes" id="UP000027632"/>
    </source>
</evidence>
<evidence type="ECO:0000313" key="2">
    <source>
        <dbReference type="EMBL" id="KEG37899.1"/>
    </source>
</evidence>
<dbReference type="Proteomes" id="UP000027632">
    <property type="component" value="Unassembled WGS sequence"/>
</dbReference>
<dbReference type="InterPro" id="IPR046030">
    <property type="entry name" value="DUF5988"/>
</dbReference>
<dbReference type="RefSeq" id="WP_037644561.1">
    <property type="nucleotide sequence ID" value="NZ_KL503831.1"/>
</dbReference>
<protein>
    <submittedName>
        <fullName evidence="2">Uncharacterized protein</fullName>
    </submittedName>
</protein>